<keyword evidence="6 11" id="KW-0808">Transferase</keyword>
<protein>
    <recommendedName>
        <fullName evidence="4 11">3-oxoacyl-[acyl-carrier-protein] synthase 2</fullName>
        <ecNumber evidence="3 11">2.3.1.179</ecNumber>
    </recommendedName>
</protein>
<keyword evidence="8" id="KW-0443">Lipid metabolism</keyword>
<evidence type="ECO:0000256" key="12">
    <source>
        <dbReference type="PIRSR" id="PIRSR000447-1"/>
    </source>
</evidence>
<dbReference type="Proteomes" id="UP000076630">
    <property type="component" value="Unassembled WGS sequence"/>
</dbReference>
<evidence type="ECO:0000256" key="9">
    <source>
        <dbReference type="ARBA" id="ARBA00023160"/>
    </source>
</evidence>
<dbReference type="PROSITE" id="PS00606">
    <property type="entry name" value="KS3_1"/>
    <property type="match status" value="1"/>
</dbReference>
<dbReference type="InterPro" id="IPR017568">
    <property type="entry name" value="3-oxoacyl-ACP_synth-2"/>
</dbReference>
<evidence type="ECO:0000256" key="8">
    <source>
        <dbReference type="ARBA" id="ARBA00023098"/>
    </source>
</evidence>
<evidence type="ECO:0000256" key="4">
    <source>
        <dbReference type="ARBA" id="ARBA00014657"/>
    </source>
</evidence>
<comment type="function">
    <text evidence="11">Involved in the type II fatty acid elongation cycle. Catalyzes the elongation of a wide range of acyl-ACP by the addition of two carbons from malonyl-ACP to an acyl acceptor. Can efficiently catalyze the conversion of palmitoleoyl-ACP (cis-hexadec-9-enoyl-ACP) to cis-vaccenoyl-ACP (cis-octadec-11-enoyl-ACP), an essential step in the thermal regulation of fatty acid composition.</text>
</comment>
<dbReference type="EC" id="2.3.1.179" evidence="3 11"/>
<dbReference type="Proteomes" id="UP000183077">
    <property type="component" value="Unassembled WGS sequence"/>
</dbReference>
<dbReference type="GO" id="GO:0006633">
    <property type="term" value="P:fatty acid biosynthetic process"/>
    <property type="evidence" value="ECO:0007669"/>
    <property type="project" value="UniProtKB-UniRule"/>
</dbReference>
<dbReference type="InterPro" id="IPR020841">
    <property type="entry name" value="PKS_Beta-ketoAc_synthase_dom"/>
</dbReference>
<evidence type="ECO:0000256" key="1">
    <source>
        <dbReference type="ARBA" id="ARBA00005194"/>
    </source>
</evidence>
<dbReference type="AlphaFoldDB" id="A0A165RK98"/>
<evidence type="ECO:0000256" key="13">
    <source>
        <dbReference type="RuleBase" id="RU003694"/>
    </source>
</evidence>
<dbReference type="InterPro" id="IPR016039">
    <property type="entry name" value="Thiolase-like"/>
</dbReference>
<evidence type="ECO:0000256" key="6">
    <source>
        <dbReference type="ARBA" id="ARBA00022679"/>
    </source>
</evidence>
<comment type="similarity">
    <text evidence="2 11 13">Belongs to the thiolase-like superfamily. Beta-ketoacyl-ACP synthases family.</text>
</comment>
<dbReference type="Pfam" id="PF00109">
    <property type="entry name" value="ketoacyl-synt"/>
    <property type="match status" value="1"/>
</dbReference>
<keyword evidence="17" id="KW-1185">Reference proteome</keyword>
<evidence type="ECO:0000313" key="18">
    <source>
        <dbReference type="Proteomes" id="UP000183077"/>
    </source>
</evidence>
<keyword evidence="5 11" id="KW-0444">Lipid biosynthesis</keyword>
<dbReference type="GO" id="GO:0005829">
    <property type="term" value="C:cytosol"/>
    <property type="evidence" value="ECO:0007669"/>
    <property type="project" value="TreeGrafter"/>
</dbReference>
<name>A0A165RK98_9FLAO</name>
<dbReference type="FunFam" id="3.40.47.10:FF:000081">
    <property type="entry name" value="3-oxoacyl-[acyl-carrier-protein] synthase 2"/>
    <property type="match status" value="1"/>
</dbReference>
<dbReference type="PANTHER" id="PTHR11712:SF336">
    <property type="entry name" value="3-OXOACYL-[ACYL-CARRIER-PROTEIN] SYNTHASE, MITOCHONDRIAL"/>
    <property type="match status" value="1"/>
</dbReference>
<dbReference type="EMBL" id="FNYS01000001">
    <property type="protein sequence ID" value="SEI53295.1"/>
    <property type="molecule type" value="Genomic_DNA"/>
</dbReference>
<dbReference type="PROSITE" id="PS52004">
    <property type="entry name" value="KS3_2"/>
    <property type="match status" value="1"/>
</dbReference>
<dbReference type="Gene3D" id="3.40.47.10">
    <property type="match status" value="1"/>
</dbReference>
<comment type="catalytic activity">
    <reaction evidence="11">
        <text>a fatty acyl-[ACP] + malonyl-[ACP] + H(+) = a 3-oxoacyl-[ACP] + holo-[ACP] + CO2</text>
        <dbReference type="Rhea" id="RHEA:22836"/>
        <dbReference type="Rhea" id="RHEA-COMP:9623"/>
        <dbReference type="Rhea" id="RHEA-COMP:9685"/>
        <dbReference type="Rhea" id="RHEA-COMP:9916"/>
        <dbReference type="Rhea" id="RHEA-COMP:14125"/>
        <dbReference type="ChEBI" id="CHEBI:15378"/>
        <dbReference type="ChEBI" id="CHEBI:16526"/>
        <dbReference type="ChEBI" id="CHEBI:64479"/>
        <dbReference type="ChEBI" id="CHEBI:78449"/>
        <dbReference type="ChEBI" id="CHEBI:78776"/>
        <dbReference type="ChEBI" id="CHEBI:138651"/>
    </reaction>
</comment>
<dbReference type="InterPro" id="IPR018201">
    <property type="entry name" value="Ketoacyl_synth_AS"/>
</dbReference>
<evidence type="ECO:0000256" key="11">
    <source>
        <dbReference type="PIRNR" id="PIRNR000447"/>
    </source>
</evidence>
<dbReference type="InterPro" id="IPR000794">
    <property type="entry name" value="Beta-ketoacyl_synthase"/>
</dbReference>
<dbReference type="NCBIfam" id="NF005589">
    <property type="entry name" value="PRK07314.1"/>
    <property type="match status" value="1"/>
</dbReference>
<dbReference type="SUPFAM" id="SSF53901">
    <property type="entry name" value="Thiolase-like"/>
    <property type="match status" value="2"/>
</dbReference>
<keyword evidence="9 11" id="KW-0275">Fatty acid biosynthesis</keyword>
<evidence type="ECO:0000313" key="15">
    <source>
        <dbReference type="EMBL" id="KZE82942.1"/>
    </source>
</evidence>
<evidence type="ECO:0000256" key="3">
    <source>
        <dbReference type="ARBA" id="ARBA00012356"/>
    </source>
</evidence>
<feature type="domain" description="Ketosynthase family 3 (KS3)" evidence="14">
    <location>
        <begin position="26"/>
        <end position="437"/>
    </location>
</feature>
<keyword evidence="7" id="KW-0276">Fatty acid metabolism</keyword>
<dbReference type="EMBL" id="LQNU01000041">
    <property type="protein sequence ID" value="KZE82942.1"/>
    <property type="molecule type" value="Genomic_DNA"/>
</dbReference>
<reference evidence="15 17" key="1">
    <citation type="submission" date="2016-01" db="EMBL/GenBank/DDBJ databases">
        <title>Whole genome sequencing of Myroides marinus L41.</title>
        <authorList>
            <person name="Hong K.W."/>
        </authorList>
    </citation>
    <scope>NUCLEOTIDE SEQUENCE [LARGE SCALE GENOMIC DNA]</scope>
    <source>
        <strain evidence="15 17">L41</strain>
    </source>
</reference>
<dbReference type="UniPathway" id="UPA00094"/>
<gene>
    <name evidence="15" type="ORF">AV926_05190</name>
    <name evidence="16" type="ORF">SAMN04488018_101417</name>
</gene>
<dbReference type="SMART" id="SM00825">
    <property type="entry name" value="PKS_KS"/>
    <property type="match status" value="1"/>
</dbReference>
<comment type="catalytic activity">
    <reaction evidence="11">
        <text>(9Z)-hexadecenoyl-[ACP] + malonyl-[ACP] + H(+) = 3-oxo-(11Z)-octadecenoyl-[ACP] + holo-[ACP] + CO2</text>
        <dbReference type="Rhea" id="RHEA:55040"/>
        <dbReference type="Rhea" id="RHEA-COMP:9623"/>
        <dbReference type="Rhea" id="RHEA-COMP:9685"/>
        <dbReference type="Rhea" id="RHEA-COMP:10800"/>
        <dbReference type="Rhea" id="RHEA-COMP:14074"/>
        <dbReference type="ChEBI" id="CHEBI:15378"/>
        <dbReference type="ChEBI" id="CHEBI:16526"/>
        <dbReference type="ChEBI" id="CHEBI:64479"/>
        <dbReference type="ChEBI" id="CHEBI:78449"/>
        <dbReference type="ChEBI" id="CHEBI:83989"/>
        <dbReference type="ChEBI" id="CHEBI:138538"/>
        <dbReference type="EC" id="2.3.1.179"/>
    </reaction>
</comment>
<evidence type="ECO:0000313" key="17">
    <source>
        <dbReference type="Proteomes" id="UP000076630"/>
    </source>
</evidence>
<dbReference type="PIRSF" id="PIRSF000447">
    <property type="entry name" value="KAS_II"/>
    <property type="match status" value="1"/>
</dbReference>
<accession>A0A165RK98</accession>
<dbReference type="Pfam" id="PF02801">
    <property type="entry name" value="Ketoacyl-synt_C"/>
    <property type="match status" value="1"/>
</dbReference>
<evidence type="ECO:0000313" key="16">
    <source>
        <dbReference type="EMBL" id="SEI53295.1"/>
    </source>
</evidence>
<proteinExistence type="inferred from homology"/>
<feature type="active site" description="For beta-ketoacyl synthase activity" evidence="12">
    <location>
        <position position="188"/>
    </location>
</feature>
<evidence type="ECO:0000256" key="10">
    <source>
        <dbReference type="ARBA" id="ARBA00023315"/>
    </source>
</evidence>
<evidence type="ECO:0000256" key="2">
    <source>
        <dbReference type="ARBA" id="ARBA00008467"/>
    </source>
</evidence>
<dbReference type="OrthoDB" id="9808669at2"/>
<reference evidence="16 18" key="2">
    <citation type="submission" date="2016-10" db="EMBL/GenBank/DDBJ databases">
        <authorList>
            <person name="de Groot N.N."/>
        </authorList>
    </citation>
    <scope>NUCLEOTIDE SEQUENCE [LARGE SCALE GENOMIC DNA]</scope>
    <source>
        <strain evidence="16 18">DSM 23048</strain>
    </source>
</reference>
<dbReference type="InterPro" id="IPR014030">
    <property type="entry name" value="Ketoacyl_synth_N"/>
</dbReference>
<dbReference type="GO" id="GO:0004315">
    <property type="term" value="F:3-oxoacyl-[acyl-carrier-protein] synthase activity"/>
    <property type="evidence" value="ECO:0007669"/>
    <property type="project" value="UniProtKB-UniRule"/>
</dbReference>
<sequence>MFPFFTKVKVGIFFYSTNHISYFMKLKRVVVTGLGALTPIGNNIQEYWNNLINGVSGAAPITYFDATNFKTQFACEVKNFNVEDFIERKEARKMDRYAQYAMVSADEAIKDSGLNLETIDLDRAGVIWGSGIGGLETFQNEVTNFVEGNGIPKFNPFFIPKMIADLAGGHISMKYGLRGPNFTTVSACASSTNAIIDAFNYIRLGMADIFVTGGSEAAVTIAGIGGFNAMHALSTRNDDPQTASRPMDKDREGFVLGEGAGAIILEEYEHAVARGAKIYCEIGGGGMSADAHHLTAPHPEGLGATNVMINCLKDAGLEAKDVDVLNMHGTSTPLGDIAESKAIINVFGEHAYDMNLNSTKSMTGHLLGAAGVIEAISVILSIEHGIVPPTINHFTDDDQIDSKLNFTFNKAQKRDVKVGMSNTFGFGGHNACVLVKKLEK</sequence>
<organism evidence="15 17">
    <name type="scientific">Myroides marinus</name>
    <dbReference type="NCBI Taxonomy" id="703342"/>
    <lineage>
        <taxon>Bacteria</taxon>
        <taxon>Pseudomonadati</taxon>
        <taxon>Bacteroidota</taxon>
        <taxon>Flavobacteriia</taxon>
        <taxon>Flavobacteriales</taxon>
        <taxon>Flavobacteriaceae</taxon>
        <taxon>Myroides</taxon>
    </lineage>
</organism>
<dbReference type="CDD" id="cd00834">
    <property type="entry name" value="KAS_I_II"/>
    <property type="match status" value="1"/>
</dbReference>
<dbReference type="PANTHER" id="PTHR11712">
    <property type="entry name" value="POLYKETIDE SYNTHASE-RELATED"/>
    <property type="match status" value="1"/>
</dbReference>
<dbReference type="NCBIfam" id="TIGR03150">
    <property type="entry name" value="fabF"/>
    <property type="match status" value="1"/>
</dbReference>
<comment type="pathway">
    <text evidence="1 11">Lipid metabolism; fatty acid biosynthesis.</text>
</comment>
<keyword evidence="10 11" id="KW-0012">Acyltransferase</keyword>
<dbReference type="InterPro" id="IPR014031">
    <property type="entry name" value="Ketoacyl_synth_C"/>
</dbReference>
<evidence type="ECO:0000259" key="14">
    <source>
        <dbReference type="PROSITE" id="PS52004"/>
    </source>
</evidence>
<evidence type="ECO:0000256" key="7">
    <source>
        <dbReference type="ARBA" id="ARBA00022832"/>
    </source>
</evidence>
<evidence type="ECO:0000256" key="5">
    <source>
        <dbReference type="ARBA" id="ARBA00022516"/>
    </source>
</evidence>